<accession>A0A6M2CGT3</accession>
<keyword evidence="4 5" id="KW-0472">Membrane</keyword>
<protein>
    <submittedName>
        <fullName evidence="7">Putative sulfate/bicarbonate/oxalate exchanger sat-1</fullName>
    </submittedName>
</protein>
<name>A0A6M2CGT3_RHIMP</name>
<evidence type="ECO:0000256" key="5">
    <source>
        <dbReference type="SAM" id="Phobius"/>
    </source>
</evidence>
<dbReference type="InterPro" id="IPR001902">
    <property type="entry name" value="SLC26A/SulP_fam"/>
</dbReference>
<keyword evidence="3 5" id="KW-1133">Transmembrane helix</keyword>
<feature type="transmembrane region" description="Helical" evidence="5">
    <location>
        <begin position="161"/>
        <end position="187"/>
    </location>
</feature>
<evidence type="ECO:0000256" key="4">
    <source>
        <dbReference type="ARBA" id="ARBA00023136"/>
    </source>
</evidence>
<evidence type="ECO:0000313" key="7">
    <source>
        <dbReference type="EMBL" id="NOV32821.1"/>
    </source>
</evidence>
<proteinExistence type="predicted"/>
<dbReference type="GO" id="GO:0008271">
    <property type="term" value="F:secondary active sulfate transmembrane transporter activity"/>
    <property type="evidence" value="ECO:0007669"/>
    <property type="project" value="InterPro"/>
</dbReference>
<feature type="domain" description="SLC26A/SulP transporter" evidence="6">
    <location>
        <begin position="34"/>
        <end position="427"/>
    </location>
</feature>
<feature type="transmembrane region" description="Helical" evidence="5">
    <location>
        <begin position="130"/>
        <end position="149"/>
    </location>
</feature>
<evidence type="ECO:0000256" key="3">
    <source>
        <dbReference type="ARBA" id="ARBA00022989"/>
    </source>
</evidence>
<dbReference type="InterPro" id="IPR011547">
    <property type="entry name" value="SLC26A/SulP_dom"/>
</dbReference>
<dbReference type="PANTHER" id="PTHR11814">
    <property type="entry name" value="SULFATE TRANSPORTER"/>
    <property type="match status" value="1"/>
</dbReference>
<comment type="subcellular location">
    <subcellularLocation>
        <location evidence="1">Membrane</location>
        <topology evidence="1">Multi-pass membrane protein</topology>
    </subcellularLocation>
</comment>
<dbReference type="VEuPathDB" id="VectorBase:LOC119165484"/>
<dbReference type="PROSITE" id="PS01130">
    <property type="entry name" value="SLC26A"/>
    <property type="match status" value="1"/>
</dbReference>
<evidence type="ECO:0000256" key="2">
    <source>
        <dbReference type="ARBA" id="ARBA00022692"/>
    </source>
</evidence>
<dbReference type="GO" id="GO:0016020">
    <property type="term" value="C:membrane"/>
    <property type="evidence" value="ECO:0007669"/>
    <property type="project" value="UniProtKB-SubCell"/>
</dbReference>
<feature type="transmembrane region" description="Helical" evidence="5">
    <location>
        <begin position="337"/>
        <end position="356"/>
    </location>
</feature>
<dbReference type="AlphaFoldDB" id="A0A6M2CGT3"/>
<feature type="transmembrane region" description="Helical" evidence="5">
    <location>
        <begin position="297"/>
        <end position="316"/>
    </location>
</feature>
<keyword evidence="2 5" id="KW-0812">Transmembrane</keyword>
<feature type="transmembrane region" description="Helical" evidence="5">
    <location>
        <begin position="368"/>
        <end position="386"/>
    </location>
</feature>
<feature type="transmembrane region" description="Helical" evidence="5">
    <location>
        <begin position="45"/>
        <end position="68"/>
    </location>
</feature>
<feature type="transmembrane region" description="Helical" evidence="5">
    <location>
        <begin position="207"/>
        <end position="228"/>
    </location>
</feature>
<sequence length="477" mass="50836">MNAHNCVLSRVPSFLLGLFPCVAWMRSYSVRSFLVADVLAGLSVAVLHVPQGLVCAIIAGVDPVLGLYSSLYPGLIYAVMGTSPCVSIGAFPVTALMTGVVVQKYSVIADNATALADDGVQLSTEQSRNGVATTMAFMSGLIQVALWLLPLDRLAGIISPVMAEGFLTATAVMVIVSQLPSVFGGGAQTSKGLFGTPLTIYYVAKSIPHSVPATLLLSLAASGLLFVLKGVVAHQMRRITVVPLPADLILVIFATTASHFLELDVKHNVKVLGHIASGFPKPTPPPFENWLSLLPDATAIAVVQFVSTFLIAKLFSQEQRLKISANQEMLAYGMSNVVGSFFSCIPAGSALVRSLVLKQVGANTQVGGMVSCVLVALTLYSLAPIFRPLPECVLGVVIIVALLPTLTSLRNLPKLWVFNRFDFVLWSLSFLGVVILNATWGLLFGVLLGLVVIFLELTGKPAVKLLPQRWWSWIALP</sequence>
<evidence type="ECO:0000256" key="1">
    <source>
        <dbReference type="ARBA" id="ARBA00004141"/>
    </source>
</evidence>
<dbReference type="EMBL" id="GHWJ01000084">
    <property type="protein sequence ID" value="NOV32821.1"/>
    <property type="molecule type" value="Transcribed_RNA"/>
</dbReference>
<organism evidence="7">
    <name type="scientific">Rhipicephalus microplus</name>
    <name type="common">Cattle tick</name>
    <name type="synonym">Boophilus microplus</name>
    <dbReference type="NCBI Taxonomy" id="6941"/>
    <lineage>
        <taxon>Eukaryota</taxon>
        <taxon>Metazoa</taxon>
        <taxon>Ecdysozoa</taxon>
        <taxon>Arthropoda</taxon>
        <taxon>Chelicerata</taxon>
        <taxon>Arachnida</taxon>
        <taxon>Acari</taxon>
        <taxon>Parasitiformes</taxon>
        <taxon>Ixodida</taxon>
        <taxon>Ixodoidea</taxon>
        <taxon>Ixodidae</taxon>
        <taxon>Rhipicephalinae</taxon>
        <taxon>Rhipicephalus</taxon>
        <taxon>Boophilus</taxon>
    </lineage>
</organism>
<feature type="transmembrane region" description="Helical" evidence="5">
    <location>
        <begin position="7"/>
        <end position="25"/>
    </location>
</feature>
<feature type="transmembrane region" description="Helical" evidence="5">
    <location>
        <begin position="75"/>
        <end position="97"/>
    </location>
</feature>
<feature type="transmembrane region" description="Helical" evidence="5">
    <location>
        <begin position="393"/>
        <end position="412"/>
    </location>
</feature>
<reference evidence="7" key="1">
    <citation type="submission" date="2019-09" db="EMBL/GenBank/DDBJ databases">
        <title>Organ-specific transcriptomic study of the physiology of the cattle tick, Rhipicephalus microplus.</title>
        <authorList>
            <person name="Tirloni L."/>
            <person name="Braz G."/>
            <person name="Gandara A.C.P."/>
            <person name="Sabadin G.A."/>
            <person name="da Silva R.M."/>
            <person name="Guizzo M.G."/>
            <person name="Machado J.A."/>
            <person name="Costa E.P."/>
            <person name="Gomes H.F."/>
            <person name="Moraes J."/>
            <person name="Mota M.B.S."/>
            <person name="Mesquita R.D."/>
            <person name="Alvarenga P.H."/>
            <person name="Alves F."/>
            <person name="Seixas A."/>
            <person name="da Fonseca R.N."/>
            <person name="Fogaca A."/>
            <person name="Logullo C."/>
            <person name="Tanaka A."/>
            <person name="Daffre S."/>
            <person name="Termignoni C."/>
            <person name="Vaz I.S.Jr."/>
            <person name="Oliveira P.L."/>
            <person name="Ribeiro J.M."/>
        </authorList>
    </citation>
    <scope>NUCLEOTIDE SEQUENCE</scope>
    <source>
        <strain evidence="7">Porto Alegre</strain>
    </source>
</reference>
<dbReference type="InterPro" id="IPR018045">
    <property type="entry name" value="S04_transporter_CS"/>
</dbReference>
<evidence type="ECO:0000259" key="6">
    <source>
        <dbReference type="Pfam" id="PF00916"/>
    </source>
</evidence>
<feature type="transmembrane region" description="Helical" evidence="5">
    <location>
        <begin position="424"/>
        <end position="455"/>
    </location>
</feature>
<dbReference type="Pfam" id="PF00916">
    <property type="entry name" value="Sulfate_transp"/>
    <property type="match status" value="1"/>
</dbReference>
<feature type="transmembrane region" description="Helical" evidence="5">
    <location>
        <begin position="240"/>
        <end position="261"/>
    </location>
</feature>
<dbReference type="OrthoDB" id="288203at2759"/>